<keyword evidence="2 3" id="KW-0378">Hydrolase</keyword>
<dbReference type="Gene3D" id="3.40.50.1820">
    <property type="entry name" value="alpha/beta hydrolase"/>
    <property type="match status" value="1"/>
</dbReference>
<evidence type="ECO:0000256" key="1">
    <source>
        <dbReference type="ARBA" id="ARBA00005964"/>
    </source>
</evidence>
<dbReference type="InterPro" id="IPR019826">
    <property type="entry name" value="Carboxylesterase_B_AS"/>
</dbReference>
<dbReference type="InterPro" id="IPR029058">
    <property type="entry name" value="AB_hydrolase_fold"/>
</dbReference>
<dbReference type="EMBL" id="JBBXMP010000043">
    <property type="protein sequence ID" value="KAL0065734.1"/>
    <property type="molecule type" value="Genomic_DNA"/>
</dbReference>
<reference evidence="5 6" key="1">
    <citation type="submission" date="2024-05" db="EMBL/GenBank/DDBJ databases">
        <title>A draft genome resource for the thread blight pathogen Marasmius tenuissimus strain MS-2.</title>
        <authorList>
            <person name="Yulfo-Soto G.E."/>
            <person name="Baruah I.K."/>
            <person name="Amoako-Attah I."/>
            <person name="Bukari Y."/>
            <person name="Meinhardt L.W."/>
            <person name="Bailey B.A."/>
            <person name="Cohen S.P."/>
        </authorList>
    </citation>
    <scope>NUCLEOTIDE SEQUENCE [LARGE SCALE GENOMIC DNA]</scope>
    <source>
        <strain evidence="5 6">MS-2</strain>
    </source>
</reference>
<comment type="similarity">
    <text evidence="1 3">Belongs to the type-B carboxylesterase/lipase family.</text>
</comment>
<dbReference type="InterPro" id="IPR002018">
    <property type="entry name" value="CarbesteraseB"/>
</dbReference>
<dbReference type="Proteomes" id="UP001437256">
    <property type="component" value="Unassembled WGS sequence"/>
</dbReference>
<protein>
    <recommendedName>
        <fullName evidence="3">Carboxylic ester hydrolase</fullName>
        <ecNumber evidence="3">3.1.1.-</ecNumber>
    </recommendedName>
</protein>
<keyword evidence="6" id="KW-1185">Reference proteome</keyword>
<name>A0ABR2ZX36_9AGAR</name>
<evidence type="ECO:0000256" key="3">
    <source>
        <dbReference type="RuleBase" id="RU361235"/>
    </source>
</evidence>
<dbReference type="SUPFAM" id="SSF53474">
    <property type="entry name" value="alpha/beta-Hydrolases"/>
    <property type="match status" value="1"/>
</dbReference>
<organism evidence="5 6">
    <name type="scientific">Marasmius tenuissimus</name>
    <dbReference type="NCBI Taxonomy" id="585030"/>
    <lineage>
        <taxon>Eukaryota</taxon>
        <taxon>Fungi</taxon>
        <taxon>Dikarya</taxon>
        <taxon>Basidiomycota</taxon>
        <taxon>Agaricomycotina</taxon>
        <taxon>Agaricomycetes</taxon>
        <taxon>Agaricomycetidae</taxon>
        <taxon>Agaricales</taxon>
        <taxon>Marasmiineae</taxon>
        <taxon>Marasmiaceae</taxon>
        <taxon>Marasmius</taxon>
    </lineage>
</organism>
<evidence type="ECO:0000313" key="6">
    <source>
        <dbReference type="Proteomes" id="UP001437256"/>
    </source>
</evidence>
<evidence type="ECO:0000259" key="4">
    <source>
        <dbReference type="Pfam" id="PF00135"/>
    </source>
</evidence>
<evidence type="ECO:0000313" key="5">
    <source>
        <dbReference type="EMBL" id="KAL0065734.1"/>
    </source>
</evidence>
<feature type="domain" description="Carboxylesterase type B" evidence="4">
    <location>
        <begin position="32"/>
        <end position="500"/>
    </location>
</feature>
<dbReference type="InterPro" id="IPR050309">
    <property type="entry name" value="Type-B_Carboxylest/Lipase"/>
</dbReference>
<dbReference type="EC" id="3.1.1.-" evidence="3"/>
<dbReference type="PANTHER" id="PTHR11559">
    <property type="entry name" value="CARBOXYLESTERASE"/>
    <property type="match status" value="1"/>
</dbReference>
<accession>A0ABR2ZX36</accession>
<dbReference type="PROSITE" id="PS00122">
    <property type="entry name" value="CARBOXYLESTERASE_B_1"/>
    <property type="match status" value="1"/>
</dbReference>
<dbReference type="Pfam" id="PF00135">
    <property type="entry name" value="COesterase"/>
    <property type="match status" value="1"/>
</dbReference>
<sequence length="535" mass="58204">MGFIDLPRLLLYSCTFIGAANSLSARQTAAPVVDLGYARYQGVFDPNTNVTNYRGLRYAAPPTGDLRWQAPQPPANVSGIQQANSDPLPCFQAESYGTSPTNPNSQIIDKRQALPGGEDCLFLNVAFPGTKIPSKGLPTVVWIHGGGYIARSASQFQASDLVREANNGVVAVVIQYRLGLFGFLAGDEVKKNGALNAGLLDQNFALRWVQKHISKFGGDPTKVTVWGESAGAGSVLQQVIAEGGQTKPPLFRGAITSSTFLPSQYHYNDTIPENLYNQTVSQANCTSSTDTLACLRRADANRLETINRNINAAGFFGTFVFVPVIDGTFIRQRPTEALRQGKLNGKALLAMTNTNEGFNFVNQTAPANVTSYAGNLFPKFGPKQEAAVTRLYNGLGLQLDQVNLVIGEALFICPTYYIVDAFKDRAYKGQFAVPPAIHAADVNYYFPTGRTLDFNNTDFQKAFSQSFLSFVISLDPNVKFDPSNITPKWSLFSKGQTQVVFNRTGDAADIHVAKVDPKLLKRCSFWESLGALTAQ</sequence>
<gene>
    <name evidence="5" type="ORF">AAF712_007217</name>
</gene>
<comment type="caution">
    <text evidence="5">The sequence shown here is derived from an EMBL/GenBank/DDBJ whole genome shotgun (WGS) entry which is preliminary data.</text>
</comment>
<evidence type="ECO:0000256" key="2">
    <source>
        <dbReference type="ARBA" id="ARBA00022801"/>
    </source>
</evidence>
<proteinExistence type="inferred from homology"/>